<evidence type="ECO:0000256" key="4">
    <source>
        <dbReference type="PROSITE-ProRule" id="PRU00433"/>
    </source>
</evidence>
<dbReference type="PANTHER" id="PTHR30600:SF4">
    <property type="entry name" value="CYTOCHROME C DOMAIN-CONTAINING PROTEIN"/>
    <property type="match status" value="1"/>
</dbReference>
<evidence type="ECO:0000313" key="6">
    <source>
        <dbReference type="EMBL" id="GAA6166376.1"/>
    </source>
</evidence>
<dbReference type="PIRSF" id="PIRSF028099">
    <property type="entry name" value="DUF1111"/>
    <property type="match status" value="1"/>
</dbReference>
<dbReference type="InterPro" id="IPR010538">
    <property type="entry name" value="DHOR"/>
</dbReference>
<dbReference type="Gene3D" id="1.10.760.10">
    <property type="entry name" value="Cytochrome c-like domain"/>
    <property type="match status" value="1"/>
</dbReference>
<evidence type="ECO:0000256" key="2">
    <source>
        <dbReference type="ARBA" id="ARBA00022723"/>
    </source>
</evidence>
<evidence type="ECO:0000313" key="7">
    <source>
        <dbReference type="Proteomes" id="UP001465153"/>
    </source>
</evidence>
<evidence type="ECO:0000256" key="1">
    <source>
        <dbReference type="ARBA" id="ARBA00022617"/>
    </source>
</evidence>
<dbReference type="InterPro" id="IPR036909">
    <property type="entry name" value="Cyt_c-like_dom_sf"/>
</dbReference>
<dbReference type="InterPro" id="IPR051395">
    <property type="entry name" value="Cytochrome_c_Peroxidase/MauG"/>
</dbReference>
<dbReference type="InterPro" id="IPR009056">
    <property type="entry name" value="Cyt_c-like_dom"/>
</dbReference>
<sequence length="390" mass="42969">MTAPASTTARDGLGPFFNTNACQSCHIKDGRGHLPASPNDNNVSMLVRLSIGASDDPRFSVKNHPTYGEQLQDAAIPGIEPEALLHFEYETHVEYLSDGTAIELRKPIPIIKTTVYEPLDDRLETSVRLAPPMIGLGYLQALTNEQILANADPEDKDKNGISGKANQVWDKDQQASTLGRFGWKAGQPNLKQQNASAFSGDMGLTSNLVTHDDCTAAQTHCNNAVNGGSPEVSDNILNKVTFYTANLAVPKRRNSQASDVINGNKHFQQIGCAECHQPKWEVGEVTDMPWLSNQTIFPFTDLLLHDMGEGLADHRTEFLANGREWRTPPLWGIGLTENVNSEFGFLHDGRARTLTEAILWHGGEAQFSKQQFTTMSEQQRSELIAFLKSL</sequence>
<dbReference type="PANTHER" id="PTHR30600">
    <property type="entry name" value="CYTOCHROME C PEROXIDASE-RELATED"/>
    <property type="match status" value="1"/>
</dbReference>
<keyword evidence="3 4" id="KW-0408">Iron</keyword>
<feature type="domain" description="Cytochrome c" evidence="5">
    <location>
        <begin position="258"/>
        <end position="390"/>
    </location>
</feature>
<comment type="caution">
    <text evidence="6">The sequence shown here is derived from an EMBL/GenBank/DDBJ whole genome shotgun (WGS) entry which is preliminary data.</text>
</comment>
<gene>
    <name evidence="6" type="ORF">NBRC116591_01860</name>
</gene>
<keyword evidence="2 4" id="KW-0479">Metal-binding</keyword>
<keyword evidence="7" id="KW-1185">Reference proteome</keyword>
<evidence type="ECO:0000256" key="3">
    <source>
        <dbReference type="ARBA" id="ARBA00023004"/>
    </source>
</evidence>
<keyword evidence="1 4" id="KW-0349">Heme</keyword>
<accession>A0ABQ0A3Z9</accession>
<dbReference type="Proteomes" id="UP001465153">
    <property type="component" value="Unassembled WGS sequence"/>
</dbReference>
<protein>
    <submittedName>
        <fullName evidence="6">Di-heme oxidoredictase family protein</fullName>
    </submittedName>
</protein>
<dbReference type="Pfam" id="PF06537">
    <property type="entry name" value="DHOR"/>
    <property type="match status" value="2"/>
</dbReference>
<organism evidence="6 7">
    <name type="scientific">Sessilibacter corallicola</name>
    <dbReference type="NCBI Taxonomy" id="2904075"/>
    <lineage>
        <taxon>Bacteria</taxon>
        <taxon>Pseudomonadati</taxon>
        <taxon>Pseudomonadota</taxon>
        <taxon>Gammaproteobacteria</taxon>
        <taxon>Cellvibrionales</taxon>
        <taxon>Cellvibrionaceae</taxon>
        <taxon>Sessilibacter</taxon>
    </lineage>
</organism>
<dbReference type="SUPFAM" id="SSF46626">
    <property type="entry name" value="Cytochrome c"/>
    <property type="match status" value="1"/>
</dbReference>
<dbReference type="PROSITE" id="PS51007">
    <property type="entry name" value="CYTC"/>
    <property type="match status" value="1"/>
</dbReference>
<evidence type="ECO:0000259" key="5">
    <source>
        <dbReference type="PROSITE" id="PS51007"/>
    </source>
</evidence>
<name>A0ABQ0A3Z9_9GAMM</name>
<reference evidence="6 7" key="1">
    <citation type="submission" date="2024-04" db="EMBL/GenBank/DDBJ databases">
        <title>Draft genome sequence of Sessilibacter corallicola NBRC 116591.</title>
        <authorList>
            <person name="Miyakawa T."/>
            <person name="Kusuya Y."/>
            <person name="Miura T."/>
        </authorList>
    </citation>
    <scope>NUCLEOTIDE SEQUENCE [LARGE SCALE GENOMIC DNA]</scope>
    <source>
        <strain evidence="6 7">KU-00831-HH</strain>
    </source>
</reference>
<dbReference type="EMBL" id="BAABWN010000001">
    <property type="protein sequence ID" value="GAA6166376.1"/>
    <property type="molecule type" value="Genomic_DNA"/>
</dbReference>
<proteinExistence type="predicted"/>